<dbReference type="AlphaFoldDB" id="A0A9P7ABF1"/>
<reference evidence="1" key="1">
    <citation type="journal article" date="2020" name="New Phytol.">
        <title>Comparative genomics reveals dynamic genome evolution in host specialist ectomycorrhizal fungi.</title>
        <authorList>
            <person name="Lofgren L.A."/>
            <person name="Nguyen N.H."/>
            <person name="Vilgalys R."/>
            <person name="Ruytinx J."/>
            <person name="Liao H.L."/>
            <person name="Branco S."/>
            <person name="Kuo A."/>
            <person name="LaButti K."/>
            <person name="Lipzen A."/>
            <person name="Andreopoulos W."/>
            <person name="Pangilinan J."/>
            <person name="Riley R."/>
            <person name="Hundley H."/>
            <person name="Na H."/>
            <person name="Barry K."/>
            <person name="Grigoriev I.V."/>
            <person name="Stajich J.E."/>
            <person name="Kennedy P.G."/>
        </authorList>
    </citation>
    <scope>NUCLEOTIDE SEQUENCE</scope>
    <source>
        <strain evidence="1">S12</strain>
    </source>
</reference>
<sequence>MAVDRFHLHSIILQELQLWDEANTLLESDVGKSICSASLVCNETHREIWRKRGLYKDEGERAQEKIKNNDWNWLEFISVIDASVQGPNVSEEGKSECFENIAKTRDLHQYQCEQLSSTLTLLALTQAIMQNSEKTTLTKANDVYHFSPLPRQCVHAYI</sequence>
<accession>A0A9P7ABF1</accession>
<dbReference type="OrthoDB" id="1874341at2759"/>
<dbReference type="RefSeq" id="XP_041152545.1">
    <property type="nucleotide sequence ID" value="XM_041308232.1"/>
</dbReference>
<keyword evidence="2" id="KW-1185">Reference proteome</keyword>
<evidence type="ECO:0000313" key="1">
    <source>
        <dbReference type="EMBL" id="KAG1785060.1"/>
    </source>
</evidence>
<dbReference type="GeneID" id="64601996"/>
<organism evidence="1 2">
    <name type="scientific">Suillus plorans</name>
    <dbReference type="NCBI Taxonomy" id="116603"/>
    <lineage>
        <taxon>Eukaryota</taxon>
        <taxon>Fungi</taxon>
        <taxon>Dikarya</taxon>
        <taxon>Basidiomycota</taxon>
        <taxon>Agaricomycotina</taxon>
        <taxon>Agaricomycetes</taxon>
        <taxon>Agaricomycetidae</taxon>
        <taxon>Boletales</taxon>
        <taxon>Suillineae</taxon>
        <taxon>Suillaceae</taxon>
        <taxon>Suillus</taxon>
    </lineage>
</organism>
<evidence type="ECO:0000313" key="2">
    <source>
        <dbReference type="Proteomes" id="UP000719766"/>
    </source>
</evidence>
<dbReference type="EMBL" id="JABBWE010000120">
    <property type="protein sequence ID" value="KAG1785060.1"/>
    <property type="molecule type" value="Genomic_DNA"/>
</dbReference>
<gene>
    <name evidence="1" type="ORF">HD556DRAFT_1460877</name>
</gene>
<name>A0A9P7ABF1_9AGAM</name>
<comment type="caution">
    <text evidence="1">The sequence shown here is derived from an EMBL/GenBank/DDBJ whole genome shotgun (WGS) entry which is preliminary data.</text>
</comment>
<proteinExistence type="predicted"/>
<dbReference type="Proteomes" id="UP000719766">
    <property type="component" value="Unassembled WGS sequence"/>
</dbReference>
<protein>
    <submittedName>
        <fullName evidence="1">Uncharacterized protein</fullName>
    </submittedName>
</protein>